<dbReference type="InterPro" id="IPR040521">
    <property type="entry name" value="KDZ"/>
</dbReference>
<dbReference type="Pfam" id="PF18758">
    <property type="entry name" value="KDZ"/>
    <property type="match status" value="1"/>
</dbReference>
<name>A0A9P6BW57_9AGAR</name>
<evidence type="ECO:0000313" key="2">
    <source>
        <dbReference type="EMBL" id="KAF9440095.1"/>
    </source>
</evidence>
<reference evidence="2" key="1">
    <citation type="submission" date="2020-11" db="EMBL/GenBank/DDBJ databases">
        <authorList>
            <consortium name="DOE Joint Genome Institute"/>
            <person name="Ahrendt S."/>
            <person name="Riley R."/>
            <person name="Andreopoulos W."/>
            <person name="Labutti K."/>
            <person name="Pangilinan J."/>
            <person name="Ruiz-Duenas F.J."/>
            <person name="Barrasa J.M."/>
            <person name="Sanchez-Garcia M."/>
            <person name="Camarero S."/>
            <person name="Miyauchi S."/>
            <person name="Serrano A."/>
            <person name="Linde D."/>
            <person name="Babiker R."/>
            <person name="Drula E."/>
            <person name="Ayuso-Fernandez I."/>
            <person name="Pacheco R."/>
            <person name="Padilla G."/>
            <person name="Ferreira P."/>
            <person name="Barriuso J."/>
            <person name="Kellner H."/>
            <person name="Castanera R."/>
            <person name="Alfaro M."/>
            <person name="Ramirez L."/>
            <person name="Pisabarro A.G."/>
            <person name="Kuo A."/>
            <person name="Tritt A."/>
            <person name="Lipzen A."/>
            <person name="He G."/>
            <person name="Yan M."/>
            <person name="Ng V."/>
            <person name="Cullen D."/>
            <person name="Martin F."/>
            <person name="Rosso M.-N."/>
            <person name="Henrissat B."/>
            <person name="Hibbett D."/>
            <person name="Martinez A.T."/>
            <person name="Grigoriev I.V."/>
        </authorList>
    </citation>
    <scope>NUCLEOTIDE SEQUENCE</scope>
    <source>
        <strain evidence="2">MF-IS2</strain>
    </source>
</reference>
<dbReference type="PANTHER" id="PTHR33096:SF1">
    <property type="entry name" value="CXC1-LIKE CYSTEINE CLUSTER ASSOCIATED WITH KDZ TRANSPOSASES DOMAIN-CONTAINING PROTEIN"/>
    <property type="match status" value="1"/>
</dbReference>
<feature type="chain" id="PRO_5040133034" evidence="1">
    <location>
        <begin position="23"/>
        <end position="293"/>
    </location>
</feature>
<accession>A0A9P6BW57</accession>
<feature type="signal peptide" evidence="1">
    <location>
        <begin position="1"/>
        <end position="22"/>
    </location>
</feature>
<gene>
    <name evidence="2" type="ORF">P691DRAFT_794215</name>
</gene>
<evidence type="ECO:0000313" key="3">
    <source>
        <dbReference type="Proteomes" id="UP000807342"/>
    </source>
</evidence>
<protein>
    <submittedName>
        <fullName evidence="2">Uncharacterized protein</fullName>
    </submittedName>
</protein>
<dbReference type="Proteomes" id="UP000807342">
    <property type="component" value="Unassembled WGS sequence"/>
</dbReference>
<evidence type="ECO:0000256" key="1">
    <source>
        <dbReference type="SAM" id="SignalP"/>
    </source>
</evidence>
<dbReference type="EMBL" id="MU152863">
    <property type="protein sequence ID" value="KAF9440095.1"/>
    <property type="molecule type" value="Genomic_DNA"/>
</dbReference>
<proteinExistence type="predicted"/>
<comment type="caution">
    <text evidence="2">The sequence shown here is derived from an EMBL/GenBank/DDBJ whole genome shotgun (WGS) entry which is preliminary data.</text>
</comment>
<dbReference type="PANTHER" id="PTHR33096">
    <property type="entry name" value="CXC2 DOMAIN-CONTAINING PROTEIN"/>
    <property type="match status" value="1"/>
</dbReference>
<dbReference type="OrthoDB" id="3035502at2759"/>
<keyword evidence="1" id="KW-0732">Signal</keyword>
<sequence length="293" mass="32745">MSNSLMGIAALLIEHSLMPCAPFFPTVAVTMQVLELFCTSHLCCPHLSIQSFVKGLSNLHNVPHEQQLSQHFMICYDLYLQICEEVQQHVHAALDCDTTDWRLCNACPACTYKLDGEEALVFDMLVTMDGNDSLKWILQRREAAPRPVSVEAPNPCKVHSSYYLTHDQVNSDITSQMWGIFEETRIFLVLCHHGFVLVVADMICSSELAKYPLAVVESLLNAFSGSQIGGGYDIGCQFQVMLSHSGLKDHILEDHYILLIGLFHSHAHNHLCQLSFLATYVKGMGLESLEGCK</sequence>
<dbReference type="AlphaFoldDB" id="A0A9P6BW57"/>
<organism evidence="2 3">
    <name type="scientific">Macrolepiota fuliginosa MF-IS2</name>
    <dbReference type="NCBI Taxonomy" id="1400762"/>
    <lineage>
        <taxon>Eukaryota</taxon>
        <taxon>Fungi</taxon>
        <taxon>Dikarya</taxon>
        <taxon>Basidiomycota</taxon>
        <taxon>Agaricomycotina</taxon>
        <taxon>Agaricomycetes</taxon>
        <taxon>Agaricomycetidae</taxon>
        <taxon>Agaricales</taxon>
        <taxon>Agaricineae</taxon>
        <taxon>Agaricaceae</taxon>
        <taxon>Macrolepiota</taxon>
    </lineage>
</organism>
<keyword evidence="3" id="KW-1185">Reference proteome</keyword>